<feature type="compositionally biased region" description="Acidic residues" evidence="6">
    <location>
        <begin position="245"/>
        <end position="260"/>
    </location>
</feature>
<evidence type="ECO:0000256" key="1">
    <source>
        <dbReference type="ARBA" id="ARBA00004123"/>
    </source>
</evidence>
<keyword evidence="5" id="KW-0539">Nucleus</keyword>
<dbReference type="SMART" id="SM01370">
    <property type="entry name" value="TAFII55_N"/>
    <property type="match status" value="1"/>
</dbReference>
<feature type="region of interest" description="Disordered" evidence="6">
    <location>
        <begin position="190"/>
        <end position="278"/>
    </location>
</feature>
<evidence type="ECO:0000313" key="8">
    <source>
        <dbReference type="Ensembl" id="ENSEBUP00000018251.1"/>
    </source>
</evidence>
<sequence length="315" mass="34399">MYGSAADGRHGTVRVDGVPLSARLVDLPCIVESLKTIDKKTFYKTADICQMLICSTDGDLCPPEEEVDEGGQSVTVSRRKEKEREKKFLFNHGLTPSLKNVRKRRFRKAAKKKYIECPDVEKEVKRLLRTDAEAVAVRWEIVADDDGKEGEGRGSLGSIEAAGSAPGGTGSGHLRRGAAERDELREIFNELSSSEDEDDEDDDEGPLEEGELRSSAVSAAPLVASGTTAARTVGGTRAARPRGAEDDDEDEEEEEDDDVNVMDAEERTEGGARGAEEERAQLGECHSSCNYICILFFVLCSECVSPPCHSAFHKR</sequence>
<evidence type="ECO:0000256" key="6">
    <source>
        <dbReference type="SAM" id="MobiDB-lite"/>
    </source>
</evidence>
<keyword evidence="9" id="KW-1185">Reference proteome</keyword>
<feature type="compositionally biased region" description="Basic and acidic residues" evidence="6">
    <location>
        <begin position="264"/>
        <end position="278"/>
    </location>
</feature>
<dbReference type="OMA" id="EMPATEN"/>
<organism evidence="8 9">
    <name type="scientific">Eptatretus burgeri</name>
    <name type="common">Inshore hagfish</name>
    <dbReference type="NCBI Taxonomy" id="7764"/>
    <lineage>
        <taxon>Eukaryota</taxon>
        <taxon>Metazoa</taxon>
        <taxon>Chordata</taxon>
        <taxon>Craniata</taxon>
        <taxon>Vertebrata</taxon>
        <taxon>Cyclostomata</taxon>
        <taxon>Myxini</taxon>
        <taxon>Myxiniformes</taxon>
        <taxon>Myxinidae</taxon>
        <taxon>Eptatretinae</taxon>
        <taxon>Eptatretus</taxon>
    </lineage>
</organism>
<dbReference type="AlphaFoldDB" id="A0A8C4QR91"/>
<comment type="similarity">
    <text evidence="2">Belongs to the TAF7 family.</text>
</comment>
<evidence type="ECO:0000256" key="3">
    <source>
        <dbReference type="ARBA" id="ARBA00023015"/>
    </source>
</evidence>
<reference evidence="8" key="2">
    <citation type="submission" date="2025-09" db="UniProtKB">
        <authorList>
            <consortium name="Ensembl"/>
        </authorList>
    </citation>
    <scope>IDENTIFICATION</scope>
</reference>
<dbReference type="GO" id="GO:0016251">
    <property type="term" value="F:RNA polymerase II general transcription initiation factor activity"/>
    <property type="evidence" value="ECO:0007669"/>
    <property type="project" value="TreeGrafter"/>
</dbReference>
<keyword evidence="3" id="KW-0805">Transcription regulation</keyword>
<name>A0A8C4QR91_EPTBU</name>
<proteinExistence type="inferred from homology"/>
<dbReference type="InterPro" id="IPR006751">
    <property type="entry name" value="TAFII55_prot_cons_reg"/>
</dbReference>
<evidence type="ECO:0000256" key="2">
    <source>
        <dbReference type="ARBA" id="ARBA00009368"/>
    </source>
</evidence>
<dbReference type="GO" id="GO:0005669">
    <property type="term" value="C:transcription factor TFIID complex"/>
    <property type="evidence" value="ECO:0007669"/>
    <property type="project" value="InterPro"/>
</dbReference>
<keyword evidence="4" id="KW-0804">Transcription</keyword>
<reference evidence="8" key="1">
    <citation type="submission" date="2025-08" db="UniProtKB">
        <authorList>
            <consortium name="Ensembl"/>
        </authorList>
    </citation>
    <scope>IDENTIFICATION</scope>
</reference>
<protein>
    <submittedName>
        <fullName evidence="8">TAF7 RNA polymerase II, TATA box binding protein (TBP)-associated factor</fullName>
    </submittedName>
</protein>
<evidence type="ECO:0000256" key="5">
    <source>
        <dbReference type="ARBA" id="ARBA00023242"/>
    </source>
</evidence>
<feature type="compositionally biased region" description="Low complexity" evidence="6">
    <location>
        <begin position="214"/>
        <end position="238"/>
    </location>
</feature>
<dbReference type="GeneTree" id="ENSGT00940000160861"/>
<dbReference type="PANTHER" id="PTHR12228:SF0">
    <property type="entry name" value="TATA-BOX BINDING PROTEIN ASSOCIATED FACTOR 7"/>
    <property type="match status" value="1"/>
</dbReference>
<dbReference type="CDD" id="cd08047">
    <property type="entry name" value="TAF7"/>
    <property type="match status" value="1"/>
</dbReference>
<accession>A0A8C4QR91</accession>
<evidence type="ECO:0000256" key="4">
    <source>
        <dbReference type="ARBA" id="ARBA00023163"/>
    </source>
</evidence>
<dbReference type="Proteomes" id="UP000694388">
    <property type="component" value="Unplaced"/>
</dbReference>
<dbReference type="GO" id="GO:0051123">
    <property type="term" value="P:RNA polymerase II preinitiation complex assembly"/>
    <property type="evidence" value="ECO:0007669"/>
    <property type="project" value="TreeGrafter"/>
</dbReference>
<dbReference type="Ensembl" id="ENSEBUT00000018827.1">
    <property type="protein sequence ID" value="ENSEBUP00000018251.1"/>
    <property type="gene ID" value="ENSEBUG00000011396.1"/>
</dbReference>
<feature type="domain" description="TAFII55 protein conserved region" evidence="7">
    <location>
        <begin position="3"/>
        <end position="136"/>
    </location>
</feature>
<dbReference type="PANTHER" id="PTHR12228">
    <property type="entry name" value="TRANSCRIPTION INITIATION FACTOR TFIID 55 KD SUBUNIT-RELATED"/>
    <property type="match status" value="1"/>
</dbReference>
<dbReference type="InterPro" id="IPR037817">
    <property type="entry name" value="TAF7"/>
</dbReference>
<evidence type="ECO:0000259" key="7">
    <source>
        <dbReference type="SMART" id="SM01370"/>
    </source>
</evidence>
<comment type="subcellular location">
    <subcellularLocation>
        <location evidence="1">Nucleus</location>
    </subcellularLocation>
</comment>
<dbReference type="Pfam" id="PF04658">
    <property type="entry name" value="TAFII55_N"/>
    <property type="match status" value="1"/>
</dbReference>
<evidence type="ECO:0000313" key="9">
    <source>
        <dbReference type="Proteomes" id="UP000694388"/>
    </source>
</evidence>
<feature type="compositionally biased region" description="Acidic residues" evidence="6">
    <location>
        <begin position="193"/>
        <end position="209"/>
    </location>
</feature>
<feature type="region of interest" description="Disordered" evidence="6">
    <location>
        <begin position="146"/>
        <end position="177"/>
    </location>
</feature>